<evidence type="ECO:0000313" key="2">
    <source>
        <dbReference type="Proteomes" id="UP000003692"/>
    </source>
</evidence>
<name>D4F3G0_EDWTA</name>
<dbReference type="HOGENOM" id="CLU_3232871_0_0_6"/>
<sequence length="43" mass="5117">MPSSIAAEARHEQNCEIIFSLIIVHTYCRDRNYRQNAVDNHYH</sequence>
<gene>
    <name evidence="1" type="ORF">EDWATA_01270</name>
</gene>
<comment type="caution">
    <text evidence="1">The sequence shown here is derived from an EMBL/GenBank/DDBJ whole genome shotgun (WGS) entry which is preliminary data.</text>
</comment>
<proteinExistence type="predicted"/>
<dbReference type="Proteomes" id="UP000003692">
    <property type="component" value="Unassembled WGS sequence"/>
</dbReference>
<protein>
    <submittedName>
        <fullName evidence="1">Uncharacterized protein</fullName>
    </submittedName>
</protein>
<dbReference type="AlphaFoldDB" id="D4F3G0"/>
<reference evidence="1 2" key="1">
    <citation type="submission" date="2010-02" db="EMBL/GenBank/DDBJ databases">
        <authorList>
            <person name="Weinstock G."/>
            <person name="Sodergren E."/>
            <person name="Clifton S."/>
            <person name="Fulton L."/>
            <person name="Fulton B."/>
            <person name="Courtney L."/>
            <person name="Fronick C."/>
            <person name="Harrison M."/>
            <person name="Strong C."/>
            <person name="Farmer C."/>
            <person name="Delahaunty K."/>
            <person name="Markovic C."/>
            <person name="Hall O."/>
            <person name="Minx P."/>
            <person name="Tomlinson C."/>
            <person name="Mitreva M."/>
            <person name="Nelson J."/>
            <person name="Hou S."/>
            <person name="Wollam A."/>
            <person name="Pepin K.H."/>
            <person name="Johnson M."/>
            <person name="Bhonagiri V."/>
            <person name="Zhang X."/>
            <person name="Suruliraj S."/>
            <person name="Warren W."/>
            <person name="Chinwalla A."/>
            <person name="Mardis E.R."/>
            <person name="Wilson R.K."/>
        </authorList>
    </citation>
    <scope>NUCLEOTIDE SEQUENCE [LARGE SCALE GENOMIC DNA]</scope>
    <source>
        <strain evidence="1 2">ATCC 23685</strain>
    </source>
</reference>
<dbReference type="EMBL" id="ADGK01000064">
    <property type="protein sequence ID" value="EFE23699.1"/>
    <property type="molecule type" value="Genomic_DNA"/>
</dbReference>
<organism evidence="1 2">
    <name type="scientific">Edwardsiella tarda ATCC 23685</name>
    <dbReference type="NCBI Taxonomy" id="500638"/>
    <lineage>
        <taxon>Bacteria</taxon>
        <taxon>Pseudomonadati</taxon>
        <taxon>Pseudomonadota</taxon>
        <taxon>Gammaproteobacteria</taxon>
        <taxon>Enterobacterales</taxon>
        <taxon>Hafniaceae</taxon>
        <taxon>Edwardsiella</taxon>
    </lineage>
</organism>
<accession>D4F3G0</accession>
<evidence type="ECO:0000313" key="1">
    <source>
        <dbReference type="EMBL" id="EFE23699.1"/>
    </source>
</evidence>